<dbReference type="Proteomes" id="UP001149163">
    <property type="component" value="Unassembled WGS sequence"/>
</dbReference>
<protein>
    <submittedName>
        <fullName evidence="2">Uncharacterized protein</fullName>
    </submittedName>
</protein>
<dbReference type="EMBL" id="JAPQKN010000004">
    <property type="protein sequence ID" value="KAJ5159541.1"/>
    <property type="molecule type" value="Genomic_DNA"/>
</dbReference>
<feature type="compositionally biased region" description="Acidic residues" evidence="1">
    <location>
        <begin position="426"/>
        <end position="439"/>
    </location>
</feature>
<feature type="compositionally biased region" description="Low complexity" evidence="1">
    <location>
        <begin position="315"/>
        <end position="324"/>
    </location>
</feature>
<dbReference type="RefSeq" id="XP_056541099.1">
    <property type="nucleotide sequence ID" value="XM_056688670.1"/>
</dbReference>
<name>A0A9W9LJR3_9EURO</name>
<evidence type="ECO:0000313" key="3">
    <source>
        <dbReference type="Proteomes" id="UP001149163"/>
    </source>
</evidence>
<proteinExistence type="predicted"/>
<feature type="region of interest" description="Disordered" evidence="1">
    <location>
        <begin position="426"/>
        <end position="474"/>
    </location>
</feature>
<feature type="compositionally biased region" description="Basic and acidic residues" evidence="1">
    <location>
        <begin position="625"/>
        <end position="634"/>
    </location>
</feature>
<feature type="compositionally biased region" description="Basic and acidic residues" evidence="1">
    <location>
        <begin position="672"/>
        <end position="682"/>
    </location>
</feature>
<organism evidence="2 3">
    <name type="scientific">Penicillium canariense</name>
    <dbReference type="NCBI Taxonomy" id="189055"/>
    <lineage>
        <taxon>Eukaryota</taxon>
        <taxon>Fungi</taxon>
        <taxon>Dikarya</taxon>
        <taxon>Ascomycota</taxon>
        <taxon>Pezizomycotina</taxon>
        <taxon>Eurotiomycetes</taxon>
        <taxon>Eurotiomycetidae</taxon>
        <taxon>Eurotiales</taxon>
        <taxon>Aspergillaceae</taxon>
        <taxon>Penicillium</taxon>
    </lineage>
</organism>
<feature type="compositionally biased region" description="Basic and acidic residues" evidence="1">
    <location>
        <begin position="443"/>
        <end position="458"/>
    </location>
</feature>
<keyword evidence="3" id="KW-1185">Reference proteome</keyword>
<reference evidence="2" key="1">
    <citation type="submission" date="2022-11" db="EMBL/GenBank/DDBJ databases">
        <authorList>
            <person name="Petersen C."/>
        </authorList>
    </citation>
    <scope>NUCLEOTIDE SEQUENCE</scope>
    <source>
        <strain evidence="2">IBT 26290</strain>
    </source>
</reference>
<feature type="compositionally biased region" description="Basic and acidic residues" evidence="1">
    <location>
        <begin position="514"/>
        <end position="524"/>
    </location>
</feature>
<feature type="region of interest" description="Disordered" evidence="1">
    <location>
        <begin position="495"/>
        <end position="584"/>
    </location>
</feature>
<evidence type="ECO:0000256" key="1">
    <source>
        <dbReference type="SAM" id="MobiDB-lite"/>
    </source>
</evidence>
<dbReference type="AlphaFoldDB" id="A0A9W9LJR3"/>
<sequence length="749" mass="82154">MPYPRPVSSLRLETHTAPIDDITGDELLGSDDELNETGRAAQQQRIEKLAESYLQGRPLLILSAALRGPFEKDWKNPWKKDRRVIVNGAAKKHGKKAMENAGHVIQETDLGKPKYREDLAVASRCRSEARTITIPPPTALAPNASPSVTPRSAQKRTLQTTAYDEQNRAPPRSIKRTKETYSSRIDDYSFATGGPADWLKKDRRRMDFTRFEPPSSPTPKNACRQAENKTGVGFSRAMEVRVPVTPSPIRNSGATAIDDKVTMAEAMDISPENTPLEVPMQQIQDPANSEKSPIPRQSPIAKGSLKVKANGPAQSSFRVISSSSQLPRFEYRRPHRKYKNPESEEILPVESLGPAENESHAERPAAAESAAKEAQQVVSVERSAANRDASDVNGHGDIVLPDIEGNLRAAIGPIGIQVDSELTLQEDDIAIPDVPEESSEPLAKNDREGADEPVRTPRDLTFIDEANGSSSTEGVWLQTEQNTHESFPSAQQIAVPPGVSDRIPSLHSTAMPRKNPEQKTEHGADTQLSTQAALLHAQRSFQEDLESPEPEYPHLADPEDTVWGPGEESLLAHETPYNGPQYFERVPDLSLRGFSKGKVQAMSTQYMIDAASPYTFSTEKQIKPFREISLDPRSSKKNGAAPNAELSSPSPRVPSPSQEKEFHTAHASPSRPEAHPEPEYTHRSATQRTLLPFALSGSTPTTAQDGQGAHQGPESFDLSQAIADAGSWLQQSFDFMKEIGRPSQATRPA</sequence>
<feature type="region of interest" description="Disordered" evidence="1">
    <location>
        <begin position="283"/>
        <end position="396"/>
    </location>
</feature>
<gene>
    <name evidence="2" type="ORF">N7482_006545</name>
</gene>
<feature type="compositionally biased region" description="Polar residues" evidence="1">
    <location>
        <begin position="696"/>
        <end position="705"/>
    </location>
</feature>
<reference evidence="2" key="2">
    <citation type="journal article" date="2023" name="IMA Fungus">
        <title>Comparative genomic study of the Penicillium genus elucidates a diverse pangenome and 15 lateral gene transfer events.</title>
        <authorList>
            <person name="Petersen C."/>
            <person name="Sorensen T."/>
            <person name="Nielsen M.R."/>
            <person name="Sondergaard T.E."/>
            <person name="Sorensen J.L."/>
            <person name="Fitzpatrick D.A."/>
            <person name="Frisvad J.C."/>
            <person name="Nielsen K.L."/>
        </authorList>
    </citation>
    <scope>NUCLEOTIDE SEQUENCE</scope>
    <source>
        <strain evidence="2">IBT 26290</strain>
    </source>
</reference>
<feature type="compositionally biased region" description="Polar residues" evidence="1">
    <location>
        <begin position="144"/>
        <end position="164"/>
    </location>
</feature>
<comment type="caution">
    <text evidence="2">The sequence shown here is derived from an EMBL/GenBank/DDBJ whole genome shotgun (WGS) entry which is preliminary data.</text>
</comment>
<evidence type="ECO:0000313" key="2">
    <source>
        <dbReference type="EMBL" id="KAJ5159541.1"/>
    </source>
</evidence>
<feature type="region of interest" description="Disordered" evidence="1">
    <location>
        <begin position="625"/>
        <end position="716"/>
    </location>
</feature>
<accession>A0A9W9LJR3</accession>
<dbReference type="GeneID" id="81427846"/>
<dbReference type="OrthoDB" id="5419922at2759"/>
<feature type="region of interest" description="Disordered" evidence="1">
    <location>
        <begin position="134"/>
        <end position="180"/>
    </location>
</feature>